<dbReference type="EMBL" id="ML978124">
    <property type="protein sequence ID" value="KAF2100212.1"/>
    <property type="molecule type" value="Genomic_DNA"/>
</dbReference>
<dbReference type="Pfam" id="PF00172">
    <property type="entry name" value="Zn_clus"/>
    <property type="match status" value="1"/>
</dbReference>
<dbReference type="PROSITE" id="PS50048">
    <property type="entry name" value="ZN2_CY6_FUNGAL_2"/>
    <property type="match status" value="1"/>
</dbReference>
<keyword evidence="3" id="KW-0539">Nucleus</keyword>
<evidence type="ECO:0000259" key="4">
    <source>
        <dbReference type="PROSITE" id="PS50048"/>
    </source>
</evidence>
<accession>A0A9P4MAB4</accession>
<dbReference type="InterPro" id="IPR036864">
    <property type="entry name" value="Zn2-C6_fun-type_DNA-bd_sf"/>
</dbReference>
<keyword evidence="2" id="KW-0479">Metal-binding</keyword>
<evidence type="ECO:0000313" key="5">
    <source>
        <dbReference type="EMBL" id="KAF2100212.1"/>
    </source>
</evidence>
<gene>
    <name evidence="5" type="ORF">NA57DRAFT_36177</name>
</gene>
<dbReference type="AlphaFoldDB" id="A0A9P4MAB4"/>
<feature type="domain" description="Zn(2)-C6 fungal-type" evidence="4">
    <location>
        <begin position="9"/>
        <end position="36"/>
    </location>
</feature>
<dbReference type="PANTHER" id="PTHR31001:SF90">
    <property type="entry name" value="CENTROMERE DNA-BINDING PROTEIN COMPLEX CBF3 SUBUNIT B"/>
    <property type="match status" value="1"/>
</dbReference>
<sequence>MIPAMQRNACLSCRQRKLKCDRQQPCANCVARSIECNQQQLPPVTRGVKRPPDESDPSTISHILTRLDRIEACINRTQDNDIDNLVSTPIGNELSKIRNVVPTPASKVHAPSTDRTTPSVHSEGAVQRVKFSANDNFLRNALMHNLYISISADSRVQQHADSHQIQLPPKWETLRLFQVYFNYIGHFQHIIYEPHSRILIEEVYYQVVHVSTTTAPRGLALILAVIAIAVMLEPLHGNLDEVLPILKERLRICAVYIRSSMDCLEQHRRRMNHTLENVQAMLILQFLISHIEAFSARSRGLLAEATTVSQSLGLHLIDSTTAKGSLSQNRTDLITREIKRRVWWYLTAMDWMISMTEGPFDAVYLIQPRFITSNIPKHVNDDDLGNPNIKERPLSEPTTMSYVLNRLKVAEISRCISDVTPHDPNDATYELILSLDSKLESLIRGLPAFFNIETADSEETGLIDQTHPYIPMQRLIINMMINLMRCKLHFPYFAGHPRKSLHAFSRDASLKAARHVLSAHRDMITSDMSHSADFMKIQGTVLHMFIGALILATDLCCNQHHGEDRESQSSELMAALKQLEGIKQHSQIAAKFLEVLTELLVKYGVWTPSTAVPSNTENESDPNVHSLENGHVSAQDFDIPFSDIPFPFDDLWKTFVEWPAAFDMIDVL</sequence>
<dbReference type="PANTHER" id="PTHR31001">
    <property type="entry name" value="UNCHARACTERIZED TRANSCRIPTIONAL REGULATORY PROTEIN"/>
    <property type="match status" value="1"/>
</dbReference>
<keyword evidence="6" id="KW-1185">Reference proteome</keyword>
<dbReference type="GO" id="GO:0005634">
    <property type="term" value="C:nucleus"/>
    <property type="evidence" value="ECO:0007669"/>
    <property type="project" value="UniProtKB-SubCell"/>
</dbReference>
<dbReference type="SUPFAM" id="SSF57701">
    <property type="entry name" value="Zn2/Cys6 DNA-binding domain"/>
    <property type="match status" value="1"/>
</dbReference>
<dbReference type="OrthoDB" id="3014581at2759"/>
<organism evidence="5 6">
    <name type="scientific">Rhizodiscina lignyota</name>
    <dbReference type="NCBI Taxonomy" id="1504668"/>
    <lineage>
        <taxon>Eukaryota</taxon>
        <taxon>Fungi</taxon>
        <taxon>Dikarya</taxon>
        <taxon>Ascomycota</taxon>
        <taxon>Pezizomycotina</taxon>
        <taxon>Dothideomycetes</taxon>
        <taxon>Pleosporomycetidae</taxon>
        <taxon>Aulographales</taxon>
        <taxon>Rhizodiscinaceae</taxon>
        <taxon>Rhizodiscina</taxon>
    </lineage>
</organism>
<dbReference type="SMART" id="SM00066">
    <property type="entry name" value="GAL4"/>
    <property type="match status" value="1"/>
</dbReference>
<evidence type="ECO:0000256" key="3">
    <source>
        <dbReference type="ARBA" id="ARBA00023242"/>
    </source>
</evidence>
<evidence type="ECO:0000256" key="1">
    <source>
        <dbReference type="ARBA" id="ARBA00004123"/>
    </source>
</evidence>
<dbReference type="Pfam" id="PF04082">
    <property type="entry name" value="Fungal_trans"/>
    <property type="match status" value="1"/>
</dbReference>
<comment type="subcellular location">
    <subcellularLocation>
        <location evidence="1">Nucleus</location>
    </subcellularLocation>
</comment>
<reference evidence="5" key="1">
    <citation type="journal article" date="2020" name="Stud. Mycol.">
        <title>101 Dothideomycetes genomes: a test case for predicting lifestyles and emergence of pathogens.</title>
        <authorList>
            <person name="Haridas S."/>
            <person name="Albert R."/>
            <person name="Binder M."/>
            <person name="Bloem J."/>
            <person name="Labutti K."/>
            <person name="Salamov A."/>
            <person name="Andreopoulos B."/>
            <person name="Baker S."/>
            <person name="Barry K."/>
            <person name="Bills G."/>
            <person name="Bluhm B."/>
            <person name="Cannon C."/>
            <person name="Castanera R."/>
            <person name="Culley D."/>
            <person name="Daum C."/>
            <person name="Ezra D."/>
            <person name="Gonzalez J."/>
            <person name="Henrissat B."/>
            <person name="Kuo A."/>
            <person name="Liang C."/>
            <person name="Lipzen A."/>
            <person name="Lutzoni F."/>
            <person name="Magnuson J."/>
            <person name="Mondo S."/>
            <person name="Nolan M."/>
            <person name="Ohm R."/>
            <person name="Pangilinan J."/>
            <person name="Park H.-J."/>
            <person name="Ramirez L."/>
            <person name="Alfaro M."/>
            <person name="Sun H."/>
            <person name="Tritt A."/>
            <person name="Yoshinaga Y."/>
            <person name="Zwiers L.-H."/>
            <person name="Turgeon B."/>
            <person name="Goodwin S."/>
            <person name="Spatafora J."/>
            <person name="Crous P."/>
            <person name="Grigoriev I."/>
        </authorList>
    </citation>
    <scope>NUCLEOTIDE SEQUENCE</scope>
    <source>
        <strain evidence="5">CBS 133067</strain>
    </source>
</reference>
<evidence type="ECO:0000313" key="6">
    <source>
        <dbReference type="Proteomes" id="UP000799772"/>
    </source>
</evidence>
<dbReference type="PROSITE" id="PS00463">
    <property type="entry name" value="ZN2_CY6_FUNGAL_1"/>
    <property type="match status" value="1"/>
</dbReference>
<dbReference type="GO" id="GO:0003677">
    <property type="term" value="F:DNA binding"/>
    <property type="evidence" value="ECO:0007669"/>
    <property type="project" value="InterPro"/>
</dbReference>
<dbReference type="GO" id="GO:0000981">
    <property type="term" value="F:DNA-binding transcription factor activity, RNA polymerase II-specific"/>
    <property type="evidence" value="ECO:0007669"/>
    <property type="project" value="InterPro"/>
</dbReference>
<dbReference type="InterPro" id="IPR050613">
    <property type="entry name" value="Sec_Metabolite_Reg"/>
</dbReference>
<dbReference type="GO" id="GO:0006351">
    <property type="term" value="P:DNA-templated transcription"/>
    <property type="evidence" value="ECO:0007669"/>
    <property type="project" value="InterPro"/>
</dbReference>
<dbReference type="Proteomes" id="UP000799772">
    <property type="component" value="Unassembled WGS sequence"/>
</dbReference>
<dbReference type="InterPro" id="IPR001138">
    <property type="entry name" value="Zn2Cys6_DnaBD"/>
</dbReference>
<dbReference type="GO" id="GO:0008270">
    <property type="term" value="F:zinc ion binding"/>
    <property type="evidence" value="ECO:0007669"/>
    <property type="project" value="InterPro"/>
</dbReference>
<name>A0A9P4MAB4_9PEZI</name>
<proteinExistence type="predicted"/>
<comment type="caution">
    <text evidence="5">The sequence shown here is derived from an EMBL/GenBank/DDBJ whole genome shotgun (WGS) entry which is preliminary data.</text>
</comment>
<dbReference type="InterPro" id="IPR007219">
    <property type="entry name" value="XnlR_reg_dom"/>
</dbReference>
<evidence type="ECO:0000256" key="2">
    <source>
        <dbReference type="ARBA" id="ARBA00022723"/>
    </source>
</evidence>
<dbReference type="CDD" id="cd12148">
    <property type="entry name" value="fungal_TF_MHR"/>
    <property type="match status" value="1"/>
</dbReference>
<dbReference type="Gene3D" id="4.10.240.10">
    <property type="entry name" value="Zn(2)-C6 fungal-type DNA-binding domain"/>
    <property type="match status" value="1"/>
</dbReference>
<protein>
    <recommendedName>
        <fullName evidence="4">Zn(2)-C6 fungal-type domain-containing protein</fullName>
    </recommendedName>
</protein>
<dbReference type="CDD" id="cd00067">
    <property type="entry name" value="GAL4"/>
    <property type="match status" value="1"/>
</dbReference>